<dbReference type="Pfam" id="PF13177">
    <property type="entry name" value="DNA_pol3_delta2"/>
    <property type="match status" value="1"/>
</dbReference>
<organism evidence="15 16">
    <name type="scientific">Vagococcus entomophilus</name>
    <dbReference type="NCBI Taxonomy" id="1160095"/>
    <lineage>
        <taxon>Bacteria</taxon>
        <taxon>Bacillati</taxon>
        <taxon>Bacillota</taxon>
        <taxon>Bacilli</taxon>
        <taxon>Lactobacillales</taxon>
        <taxon>Enterococcaceae</taxon>
        <taxon>Vagococcus</taxon>
    </lineage>
</organism>
<dbReference type="GO" id="GO:0006261">
    <property type="term" value="P:DNA-templated DNA replication"/>
    <property type="evidence" value="ECO:0007669"/>
    <property type="project" value="TreeGrafter"/>
</dbReference>
<dbReference type="GO" id="GO:0005524">
    <property type="term" value="F:ATP binding"/>
    <property type="evidence" value="ECO:0007669"/>
    <property type="project" value="UniProtKB-KW"/>
</dbReference>
<keyword evidence="8" id="KW-0862">Zinc</keyword>
<dbReference type="Pfam" id="PF22608">
    <property type="entry name" value="DNAX_ATPase_lid"/>
    <property type="match status" value="1"/>
</dbReference>
<dbReference type="SUPFAM" id="SSF52540">
    <property type="entry name" value="P-loop containing nucleoside triphosphate hydrolases"/>
    <property type="match status" value="1"/>
</dbReference>
<dbReference type="Gene3D" id="3.40.50.300">
    <property type="entry name" value="P-loop containing nucleotide triphosphate hydrolases"/>
    <property type="match status" value="1"/>
</dbReference>
<dbReference type="InterPro" id="IPR008921">
    <property type="entry name" value="DNA_pol3_clamp-load_cplx_C"/>
</dbReference>
<dbReference type="AlphaFoldDB" id="A0A430AI32"/>
<evidence type="ECO:0000313" key="16">
    <source>
        <dbReference type="Proteomes" id="UP000288669"/>
    </source>
</evidence>
<comment type="catalytic activity">
    <reaction evidence="11">
        <text>DNA(n) + a 2'-deoxyribonucleoside 5'-triphosphate = DNA(n+1) + diphosphate</text>
        <dbReference type="Rhea" id="RHEA:22508"/>
        <dbReference type="Rhea" id="RHEA-COMP:17339"/>
        <dbReference type="Rhea" id="RHEA-COMP:17340"/>
        <dbReference type="ChEBI" id="CHEBI:33019"/>
        <dbReference type="ChEBI" id="CHEBI:61560"/>
        <dbReference type="ChEBI" id="CHEBI:173112"/>
        <dbReference type="EC" id="2.7.7.7"/>
    </reaction>
</comment>
<comment type="caution">
    <text evidence="15">The sequence shown here is derived from an EMBL/GenBank/DDBJ whole genome shotgun (WGS) entry which is preliminary data.</text>
</comment>
<keyword evidence="5" id="KW-0235">DNA replication</keyword>
<feature type="compositionally biased region" description="Polar residues" evidence="13">
    <location>
        <begin position="412"/>
        <end position="421"/>
    </location>
</feature>
<sequence length="587" mass="65673">MAYQALYRVWRSQRFGDVVGQKTVTQTLKNAIVQQKISHAYLFTGPRGTGKTSAAKIFAKAVNCHHAVDGEPCNECEICRSITEGSCSDVIEIDAASNNGVEEIRDIREKVKYAPTQADYKVYIIDEVHMLSTGAFNALLKTLEEPPKNVIFILATTEPHKIPATIISRTQRFDFRRIATQDIVEHMRFILEELKIKYEDQALYVIARAAEGGMRDALSILDQGISFSEEGLTVSSAMQVTGSLTHEMMDHYLECCVDGSVEQALEVLEVLLNEGKEGSRFLEDLLLYCRDLLMFQQAPKLLEEKSGQTTEKFQILAKTMPVETIYHFINILNETQGELKFSNHPNIYLEVATVKLATGTKAASTLQLSDKQVASTESEHVSQEILELQQTIQKLAAEVKHLKEQGVASTGAAPTSNQSQPHSKKATIQKYRVPKERVYQVLSQATREHLIKVKEVWEDVLDLLLVTQRAVLKASDVVAASPNGMVVSFDYEILCQRASEDTELQDSLQAALEKLAHYTPAIVCIPSESWGGLRKEFLSQNQSDKSIQYTTVPEENTQEQTVQEESRHVVEEAVNLFGQNSVEVLDD</sequence>
<dbReference type="PANTHER" id="PTHR11669">
    <property type="entry name" value="REPLICATION FACTOR C / DNA POLYMERASE III GAMMA-TAU SUBUNIT"/>
    <property type="match status" value="1"/>
</dbReference>
<keyword evidence="10" id="KW-0239">DNA-directed DNA polymerase</keyword>
<evidence type="ECO:0000256" key="12">
    <source>
        <dbReference type="SAM" id="Coils"/>
    </source>
</evidence>
<dbReference type="InterPro" id="IPR012763">
    <property type="entry name" value="DNA_pol_III_sug/sutau_N"/>
</dbReference>
<dbReference type="Gene3D" id="1.10.8.60">
    <property type="match status" value="1"/>
</dbReference>
<dbReference type="InterPro" id="IPR001270">
    <property type="entry name" value="ClpA/B"/>
</dbReference>
<evidence type="ECO:0000256" key="9">
    <source>
        <dbReference type="ARBA" id="ARBA00022840"/>
    </source>
</evidence>
<evidence type="ECO:0000256" key="3">
    <source>
        <dbReference type="ARBA" id="ARBA00022679"/>
    </source>
</evidence>
<comment type="similarity">
    <text evidence="1">Belongs to the DnaX/STICHEL family.</text>
</comment>
<dbReference type="EMBL" id="NGJZ01000001">
    <property type="protein sequence ID" value="RSU07740.1"/>
    <property type="molecule type" value="Genomic_DNA"/>
</dbReference>
<evidence type="ECO:0000256" key="11">
    <source>
        <dbReference type="ARBA" id="ARBA00049244"/>
    </source>
</evidence>
<dbReference type="Gene3D" id="1.20.272.10">
    <property type="match status" value="1"/>
</dbReference>
<keyword evidence="7" id="KW-0547">Nucleotide-binding</keyword>
<dbReference type="FunFam" id="1.10.8.60:FF:000013">
    <property type="entry name" value="DNA polymerase III subunit gamma/tau"/>
    <property type="match status" value="1"/>
</dbReference>
<name>A0A430AI32_9ENTE</name>
<feature type="coiled-coil region" evidence="12">
    <location>
        <begin position="378"/>
        <end position="405"/>
    </location>
</feature>
<evidence type="ECO:0000256" key="2">
    <source>
        <dbReference type="ARBA" id="ARBA00012417"/>
    </source>
</evidence>
<dbReference type="FunFam" id="3.40.50.300:FF:000014">
    <property type="entry name" value="DNA polymerase III subunit gamma/tau"/>
    <property type="match status" value="1"/>
</dbReference>
<feature type="domain" description="AAA+ ATPase" evidence="14">
    <location>
        <begin position="37"/>
        <end position="179"/>
    </location>
</feature>
<evidence type="ECO:0000256" key="5">
    <source>
        <dbReference type="ARBA" id="ARBA00022705"/>
    </source>
</evidence>
<dbReference type="OrthoDB" id="9810148at2"/>
<dbReference type="GO" id="GO:0046872">
    <property type="term" value="F:metal ion binding"/>
    <property type="evidence" value="ECO:0007669"/>
    <property type="project" value="UniProtKB-KW"/>
</dbReference>
<keyword evidence="9" id="KW-0067">ATP-binding</keyword>
<evidence type="ECO:0000256" key="13">
    <source>
        <dbReference type="SAM" id="MobiDB-lite"/>
    </source>
</evidence>
<dbReference type="CDD" id="cd18137">
    <property type="entry name" value="HLD_clamp_pol_III_gamma_tau"/>
    <property type="match status" value="1"/>
</dbReference>
<dbReference type="InterPro" id="IPR003593">
    <property type="entry name" value="AAA+_ATPase"/>
</dbReference>
<keyword evidence="16" id="KW-1185">Reference proteome</keyword>
<keyword evidence="12" id="KW-0175">Coiled coil</keyword>
<dbReference type="PANTHER" id="PTHR11669:SF0">
    <property type="entry name" value="PROTEIN STICHEL-LIKE 2"/>
    <property type="match status" value="1"/>
</dbReference>
<dbReference type="RefSeq" id="WP_126821653.1">
    <property type="nucleotide sequence ID" value="NZ_JBHLWU010000001.1"/>
</dbReference>
<protein>
    <recommendedName>
        <fullName evidence="2">DNA-directed DNA polymerase</fullName>
        <ecNumber evidence="2">2.7.7.7</ecNumber>
    </recommendedName>
</protein>
<dbReference type="CDD" id="cd00009">
    <property type="entry name" value="AAA"/>
    <property type="match status" value="1"/>
</dbReference>
<evidence type="ECO:0000256" key="4">
    <source>
        <dbReference type="ARBA" id="ARBA00022695"/>
    </source>
</evidence>
<feature type="region of interest" description="Disordered" evidence="13">
    <location>
        <begin position="406"/>
        <end position="427"/>
    </location>
</feature>
<evidence type="ECO:0000313" key="15">
    <source>
        <dbReference type="EMBL" id="RSU07740.1"/>
    </source>
</evidence>
<dbReference type="SUPFAM" id="SSF48019">
    <property type="entry name" value="post-AAA+ oligomerization domain-like"/>
    <property type="match status" value="1"/>
</dbReference>
<dbReference type="InterPro" id="IPR022754">
    <property type="entry name" value="DNA_pol_III_gamma-3"/>
</dbReference>
<evidence type="ECO:0000256" key="8">
    <source>
        <dbReference type="ARBA" id="ARBA00022833"/>
    </source>
</evidence>
<dbReference type="Proteomes" id="UP000288669">
    <property type="component" value="Unassembled WGS sequence"/>
</dbReference>
<dbReference type="NCBIfam" id="TIGR02397">
    <property type="entry name" value="dnaX_nterm"/>
    <property type="match status" value="1"/>
</dbReference>
<dbReference type="PRINTS" id="PR00300">
    <property type="entry name" value="CLPPROTEASEA"/>
</dbReference>
<dbReference type="InterPro" id="IPR045085">
    <property type="entry name" value="HLD_clamp_pol_III_gamma_tau"/>
</dbReference>
<evidence type="ECO:0000256" key="6">
    <source>
        <dbReference type="ARBA" id="ARBA00022723"/>
    </source>
</evidence>
<evidence type="ECO:0000259" key="14">
    <source>
        <dbReference type="SMART" id="SM00382"/>
    </source>
</evidence>
<dbReference type="GO" id="GO:0003677">
    <property type="term" value="F:DNA binding"/>
    <property type="evidence" value="ECO:0007669"/>
    <property type="project" value="InterPro"/>
</dbReference>
<keyword evidence="3" id="KW-0808">Transferase</keyword>
<dbReference type="EC" id="2.7.7.7" evidence="2"/>
<keyword evidence="4" id="KW-0548">Nucleotidyltransferase</keyword>
<evidence type="ECO:0000256" key="7">
    <source>
        <dbReference type="ARBA" id="ARBA00022741"/>
    </source>
</evidence>
<dbReference type="InterPro" id="IPR050238">
    <property type="entry name" value="DNA_Rep/Repair_Clamp_Loader"/>
</dbReference>
<reference evidence="15 16" key="1">
    <citation type="submission" date="2017-05" db="EMBL/GenBank/DDBJ databases">
        <title>Vagococcus spp. assemblies.</title>
        <authorList>
            <person name="Gulvik C.A."/>
        </authorList>
    </citation>
    <scope>NUCLEOTIDE SEQUENCE [LARGE SCALE GENOMIC DNA]</scope>
    <source>
        <strain evidence="15 16">DSM 24756</strain>
    </source>
</reference>
<dbReference type="GO" id="GO:0003887">
    <property type="term" value="F:DNA-directed DNA polymerase activity"/>
    <property type="evidence" value="ECO:0007669"/>
    <property type="project" value="UniProtKB-KW"/>
</dbReference>
<dbReference type="NCBIfam" id="NF004046">
    <property type="entry name" value="PRK05563.1"/>
    <property type="match status" value="1"/>
</dbReference>
<dbReference type="SMART" id="SM00382">
    <property type="entry name" value="AAA"/>
    <property type="match status" value="1"/>
</dbReference>
<dbReference type="InterPro" id="IPR027417">
    <property type="entry name" value="P-loop_NTPase"/>
</dbReference>
<accession>A0A430AI32</accession>
<dbReference type="Pfam" id="PF12169">
    <property type="entry name" value="DNA_pol3_gamma3"/>
    <property type="match status" value="1"/>
</dbReference>
<keyword evidence="6" id="KW-0479">Metal-binding</keyword>
<proteinExistence type="inferred from homology"/>
<gene>
    <name evidence="15" type="ORF">CBF30_00420</name>
</gene>
<dbReference type="GO" id="GO:0009360">
    <property type="term" value="C:DNA polymerase III complex"/>
    <property type="evidence" value="ECO:0007669"/>
    <property type="project" value="InterPro"/>
</dbReference>
<evidence type="ECO:0000256" key="10">
    <source>
        <dbReference type="ARBA" id="ARBA00022932"/>
    </source>
</evidence>
<evidence type="ECO:0000256" key="1">
    <source>
        <dbReference type="ARBA" id="ARBA00006360"/>
    </source>
</evidence>